<dbReference type="EC" id="5.1.1.23" evidence="1"/>
<evidence type="ECO:0000313" key="4">
    <source>
        <dbReference type="EMBL" id="MTD14852.1"/>
    </source>
</evidence>
<comment type="caution">
    <text evidence="4">The sequence shown here is derived from an EMBL/GenBank/DDBJ whole genome shotgun (WGS) entry which is preliminary data.</text>
</comment>
<name>A0A7K1FL25_9ACTN</name>
<dbReference type="InterPro" id="IPR058741">
    <property type="entry name" value="MurL_C"/>
</dbReference>
<gene>
    <name evidence="1" type="primary">murL</name>
    <name evidence="4" type="ORF">GIS00_12970</name>
</gene>
<feature type="domain" description="MurL N-terminal" evidence="3">
    <location>
        <begin position="6"/>
        <end position="287"/>
    </location>
</feature>
<keyword evidence="4" id="KW-0255">Endonuclease</keyword>
<keyword evidence="1" id="KW-0132">Cell division</keyword>
<keyword evidence="4" id="KW-0378">Hydrolase</keyword>
<keyword evidence="1" id="KW-0131">Cell cycle</keyword>
<dbReference type="GO" id="GO:0009252">
    <property type="term" value="P:peptidoglycan biosynthetic process"/>
    <property type="evidence" value="ECO:0007669"/>
    <property type="project" value="UniProtKB-UniRule"/>
</dbReference>
<dbReference type="InterPro" id="IPR043689">
    <property type="entry name" value="MurL"/>
</dbReference>
<keyword evidence="1" id="KW-0413">Isomerase</keyword>
<dbReference type="Pfam" id="PF26299">
    <property type="entry name" value="MurL_N"/>
    <property type="match status" value="1"/>
</dbReference>
<dbReference type="AlphaFoldDB" id="A0A7K1FL25"/>
<dbReference type="GO" id="GO:0004519">
    <property type="term" value="F:endonuclease activity"/>
    <property type="evidence" value="ECO:0007669"/>
    <property type="project" value="UniProtKB-KW"/>
</dbReference>
<evidence type="ECO:0000259" key="3">
    <source>
        <dbReference type="Pfam" id="PF26299"/>
    </source>
</evidence>
<accession>A0A7K1FL25</accession>
<dbReference type="GO" id="GO:0051301">
    <property type="term" value="P:cell division"/>
    <property type="evidence" value="ECO:0007669"/>
    <property type="project" value="UniProtKB-KW"/>
</dbReference>
<keyword evidence="1" id="KW-0133">Cell shape</keyword>
<evidence type="ECO:0000313" key="5">
    <source>
        <dbReference type="Proteomes" id="UP000460221"/>
    </source>
</evidence>
<comment type="pathway">
    <text evidence="1">Cell wall biogenesis; peptidoglycan biosynthesis.</text>
</comment>
<dbReference type="UniPathway" id="UPA00219"/>
<dbReference type="GO" id="GO:0005737">
    <property type="term" value="C:cytoplasm"/>
    <property type="evidence" value="ECO:0007669"/>
    <property type="project" value="UniProtKB-UniRule"/>
</dbReference>
<reference evidence="4 5" key="1">
    <citation type="submission" date="2019-11" db="EMBL/GenBank/DDBJ databases">
        <authorList>
            <person name="Jiang L.-Q."/>
        </authorList>
    </citation>
    <scope>NUCLEOTIDE SEQUENCE [LARGE SCALE GENOMIC DNA]</scope>
    <source>
        <strain evidence="4 5">YIM 132087</strain>
    </source>
</reference>
<dbReference type="HAMAP" id="MF_02209">
    <property type="entry name" value="MurL"/>
    <property type="match status" value="1"/>
</dbReference>
<protein>
    <recommendedName>
        <fullName evidence="1">UDP-N-acetyl-alpha-D-muramoyl-L-alanyl-L-glutamate epimerase</fullName>
        <ecNumber evidence="1">5.1.1.23</ecNumber>
    </recommendedName>
    <alternativeName>
        <fullName evidence="1">UDP-MurNAc-L-Ala-L-Glu epimerase</fullName>
    </alternativeName>
</protein>
<evidence type="ECO:0000256" key="1">
    <source>
        <dbReference type="HAMAP-Rule" id="MF_02209"/>
    </source>
</evidence>
<comment type="catalytic activity">
    <reaction evidence="1">
        <text>UDP-N-acetyl-alpha-D-muramoyl-L-alanyl-L-glutamate + ATP + H2O = UDP-N-acetyl-alpha-D-muramoyl-L-alanyl-D-glutamate + AMP + diphosphate + H(+)</text>
        <dbReference type="Rhea" id="RHEA:58812"/>
        <dbReference type="ChEBI" id="CHEBI:15377"/>
        <dbReference type="ChEBI" id="CHEBI:15378"/>
        <dbReference type="ChEBI" id="CHEBI:30616"/>
        <dbReference type="ChEBI" id="CHEBI:33019"/>
        <dbReference type="ChEBI" id="CHEBI:83900"/>
        <dbReference type="ChEBI" id="CHEBI:142725"/>
        <dbReference type="ChEBI" id="CHEBI:456215"/>
        <dbReference type="EC" id="5.1.1.23"/>
    </reaction>
</comment>
<evidence type="ECO:0000259" key="2">
    <source>
        <dbReference type="Pfam" id="PF26298"/>
    </source>
</evidence>
<dbReference type="RefSeq" id="WP_154768858.1">
    <property type="nucleotide sequence ID" value="NZ_WLYK01000005.1"/>
</dbReference>
<comment type="function">
    <text evidence="1">Cell wall formation. Catalyzes epimerization of the terminal L-glutamate in UDP-N-acetyl-alpha-D-muramoyl-L-alanyl-L-glutamate.</text>
</comment>
<dbReference type="GO" id="GO:0008360">
    <property type="term" value="P:regulation of cell shape"/>
    <property type="evidence" value="ECO:0007669"/>
    <property type="project" value="UniProtKB-KW"/>
</dbReference>
<dbReference type="InterPro" id="IPR058740">
    <property type="entry name" value="MurL_N"/>
</dbReference>
<sequence length="451" mass="49792">MSSSPVRAQVFHYLGFTIAPEQNTVTCRYALDGREFTEEIRVPGATPEQWAQPAVVEAARLLFLLTGVSYYKAGAPPVIDLGEHALTARELAFLREFYIDGLGEFAFRSDPQLDLTDLEIRAPLLERTYPADFHPAPGRPLLPFGGGVDSIVSVELLRPITTEPSLFVVNRPGDTFEAIEKPAVVTGWPVVRAERVIDPQILHAAKGEFFNGHVPVTGIISAIGVLAAALGGHDAVVMSNEWSASVGTVEVDGRSINHQYSKSEAFESAFRDVLADAIGTDFQYFSLLRPYTELWIAARFAELPQYFDTFRSCNRSFHINLEHRLDHWCGRCDKCCFIDLILAPFLPAETLRAVFTRTPEPLDNPELLGKFHTLLGLSPDTKPWECVGDVHECQIAARMAADRIDRVGSPILNRLLVALGPGDPSGEAEQLMKPVALHHIPERYAPADLLV</sequence>
<comment type="similarity">
    <text evidence="1">Belongs to the MurL family.</text>
</comment>
<keyword evidence="5" id="KW-1185">Reference proteome</keyword>
<keyword evidence="1" id="KW-0961">Cell wall biogenesis/degradation</keyword>
<organism evidence="4 5">
    <name type="scientific">Nakamurella alba</name>
    <dbReference type="NCBI Taxonomy" id="2665158"/>
    <lineage>
        <taxon>Bacteria</taxon>
        <taxon>Bacillati</taxon>
        <taxon>Actinomycetota</taxon>
        <taxon>Actinomycetes</taxon>
        <taxon>Nakamurellales</taxon>
        <taxon>Nakamurellaceae</taxon>
        <taxon>Nakamurella</taxon>
    </lineage>
</organism>
<dbReference type="EMBL" id="WLYK01000005">
    <property type="protein sequence ID" value="MTD14852.1"/>
    <property type="molecule type" value="Genomic_DNA"/>
</dbReference>
<dbReference type="Pfam" id="PF26298">
    <property type="entry name" value="MurL_epimerase_C"/>
    <property type="match status" value="1"/>
</dbReference>
<dbReference type="GO" id="GO:0016855">
    <property type="term" value="F:racemase and epimerase activity, acting on amino acids and derivatives"/>
    <property type="evidence" value="ECO:0007669"/>
    <property type="project" value="UniProtKB-UniRule"/>
</dbReference>
<keyword evidence="4" id="KW-0540">Nuclease</keyword>
<proteinExistence type="inferred from homology"/>
<feature type="domain" description="MurL C-terminal" evidence="2">
    <location>
        <begin position="310"/>
        <end position="417"/>
    </location>
</feature>
<dbReference type="Proteomes" id="UP000460221">
    <property type="component" value="Unassembled WGS sequence"/>
</dbReference>
<dbReference type="GO" id="GO:0071555">
    <property type="term" value="P:cell wall organization"/>
    <property type="evidence" value="ECO:0007669"/>
    <property type="project" value="UniProtKB-KW"/>
</dbReference>
<keyword evidence="1" id="KW-0573">Peptidoglycan synthesis</keyword>